<dbReference type="AlphaFoldDB" id="A0AAJ5VYB0"/>
<evidence type="ECO:0000313" key="2">
    <source>
        <dbReference type="Proteomes" id="UP001217476"/>
    </source>
</evidence>
<organism evidence="1 2">
    <name type="scientific">Candidatus Devosia phytovorans</name>
    <dbReference type="NCBI Taxonomy" id="3121372"/>
    <lineage>
        <taxon>Bacteria</taxon>
        <taxon>Pseudomonadati</taxon>
        <taxon>Pseudomonadota</taxon>
        <taxon>Alphaproteobacteria</taxon>
        <taxon>Hyphomicrobiales</taxon>
        <taxon>Devosiaceae</taxon>
        <taxon>Devosia</taxon>
    </lineage>
</organism>
<sequence>MVVWVLGIPSILLLLLYIALLITPIRLPFGGNAVRSLIQSALPPTSTLSLGELNLALENRVWPVLQFTPVMLTDSKSGARVTVEALEIGFSPARALFGQPGATVTVVRPHVQMVQDLYGPRLASFELEEDGVDPTVRVQEGEDAFPTIGIRSDGLGADGAPLAMRSDNDWLIYNLEASEQGIAGIVEQAAQGRFSKLVVRDGVVDMTDSVYGLYRRFDGLDVEIGPTPDRRDTNGTFSATLGGRTMSGTLSRTVDDAGNSRLEADVSNIDFAALLPFIDDASSLAAMRGAGALSIDVNFQPAAGKLVDGRFKIDLTGTDLRIGEDYFPIATSILDIVWAPEKGQFILNEGALQIGRSTTYLSGVFAMGLDPVYGPTMGISLKARDLALVPDDMEAPAQPLDRLDFTGWSAPLYGAVGIDRVVATKGDGTVEATGRLDVLQAGLGIDLTIVGQGMSADDVKRLWPYTMATGSRDWFVANVTEGVVSHAQLEFDFPVGSLGKPGENKPIPADSMQIDMVGIGVAVKPTAEMAPIAIDGETRLQVDDANVTVSASGGSLATASGQIDVRNPALVMDNSDPSGSIMEISGDIAAPIPALLALANEQQPDLLSSVELPIDLGAITGSVDLGLVATVDLPDEARERPLKLDYVVNGKVADFASSQPIQNRRIGNGQLQFSASQDGYQLGGSAEIDGMAAEIEVAGTPTTDPTFRLSSTVEVADLADFGFDVSEYLSGRVRFVVQPLADGALQMAVDLTEAALTLKDIGVNKAVGTSGTLNATVTLAGEITQLNDIDLSFGNVRAIGDITYDMDKGLQAASFSQFGLSSGDNAQVEMVPIEDGYAVQIRGTQLDLKPMLGKFFGLGEGSGGVQSTQFDQTISLDVQLDRALGYYATTAFNLDLDLLLRGSDMRRVNLAAQFSDGNAISVTTNPAPRGRTLSVAFNDAGTILRLLGVYSQLAGGSGNLVMTTDRDADAEAGRLVMRNFAIVDEANVAQVLGNHSDSRAAIAQQNRLDFDLAEVNFQRSSDRVEVTNAMVTGTTVGGTLRGFIYTDQRQYDLAGTYVPLFGINNAFQQIPILGPILGGREGEGLLGVTFAVRGPLANPQFSINPLSALMPGAFRELFEFRARAQPPASE</sequence>
<evidence type="ECO:0000313" key="1">
    <source>
        <dbReference type="EMBL" id="WEK06120.1"/>
    </source>
</evidence>
<name>A0AAJ5VYB0_9HYPH</name>
<dbReference type="EMBL" id="CP119312">
    <property type="protein sequence ID" value="WEK06120.1"/>
    <property type="molecule type" value="Genomic_DNA"/>
</dbReference>
<dbReference type="Proteomes" id="UP001217476">
    <property type="component" value="Chromosome"/>
</dbReference>
<reference evidence="1" key="1">
    <citation type="submission" date="2023-03" db="EMBL/GenBank/DDBJ databases">
        <title>Andean soil-derived lignocellulolytic bacterial consortium as a source of novel taxa and putative plastic-active enzymes.</title>
        <authorList>
            <person name="Diaz-Garcia L."/>
            <person name="Chuvochina M."/>
            <person name="Feuerriegel G."/>
            <person name="Bunk B."/>
            <person name="Sproer C."/>
            <person name="Streit W.R."/>
            <person name="Rodriguez L.M."/>
            <person name="Overmann J."/>
            <person name="Jimenez D.J."/>
        </authorList>
    </citation>
    <scope>NUCLEOTIDE SEQUENCE</scope>
    <source>
        <strain evidence="1">MAG 4196</strain>
    </source>
</reference>
<gene>
    <name evidence="1" type="ORF">P0Y65_07665</name>
</gene>
<protein>
    <recommendedName>
        <fullName evidence="3">AsmA-like C-terminal region domain-containing protein</fullName>
    </recommendedName>
</protein>
<evidence type="ECO:0008006" key="3">
    <source>
        <dbReference type="Google" id="ProtNLM"/>
    </source>
</evidence>
<proteinExistence type="predicted"/>
<accession>A0AAJ5VYB0</accession>